<dbReference type="InterPro" id="IPR002563">
    <property type="entry name" value="Flavin_Rdtase-like_dom"/>
</dbReference>
<comment type="caution">
    <text evidence="3">The sequence shown here is derived from an EMBL/GenBank/DDBJ whole genome shotgun (WGS) entry which is preliminary data.</text>
</comment>
<dbReference type="InterPro" id="IPR050268">
    <property type="entry name" value="NADH-dep_flavin_reductase"/>
</dbReference>
<sequence length="199" mass="21019">MTPATAPPVIPPLQPTDFIDDHAPSWRPAAPEPAQIDIADFATMFRHQPAGVAVLTADPGDGPVAMTATSVASVSVDPPLLAFSVSTSSSAAPGLLHARTLVVHLLDEDDIGVAQLCATSGVDRYADGSTWSRLPTGEPHFHDVRRWLRVRPVRVVEVPGATVVVAEALLASSTAAGTARPLVYHHRTWHVLDESSVAH</sequence>
<evidence type="ECO:0000313" key="4">
    <source>
        <dbReference type="Proteomes" id="UP001268542"/>
    </source>
</evidence>
<dbReference type="Gene3D" id="2.30.110.10">
    <property type="entry name" value="Electron Transport, Fmn-binding Protein, Chain A"/>
    <property type="match status" value="1"/>
</dbReference>
<gene>
    <name evidence="3" type="ORF">RDV89_03915</name>
</gene>
<dbReference type="InterPro" id="IPR012349">
    <property type="entry name" value="Split_barrel_FMN-bd"/>
</dbReference>
<organism evidence="3 4">
    <name type="scientific">Nocardioides imazamoxiresistens</name>
    <dbReference type="NCBI Taxonomy" id="3231893"/>
    <lineage>
        <taxon>Bacteria</taxon>
        <taxon>Bacillati</taxon>
        <taxon>Actinomycetota</taxon>
        <taxon>Actinomycetes</taxon>
        <taxon>Propionibacteriales</taxon>
        <taxon>Nocardioidaceae</taxon>
        <taxon>Nocardioides</taxon>
    </lineage>
</organism>
<evidence type="ECO:0000259" key="2">
    <source>
        <dbReference type="SMART" id="SM00903"/>
    </source>
</evidence>
<dbReference type="SUPFAM" id="SSF50475">
    <property type="entry name" value="FMN-binding split barrel"/>
    <property type="match status" value="1"/>
</dbReference>
<evidence type="ECO:0000256" key="1">
    <source>
        <dbReference type="ARBA" id="ARBA00023002"/>
    </source>
</evidence>
<protein>
    <submittedName>
        <fullName evidence="3">Flavin reductase family protein</fullName>
    </submittedName>
</protein>
<dbReference type="Proteomes" id="UP001268542">
    <property type="component" value="Unassembled WGS sequence"/>
</dbReference>
<dbReference type="SMART" id="SM00903">
    <property type="entry name" value="Flavin_Reduct"/>
    <property type="match status" value="1"/>
</dbReference>
<dbReference type="Pfam" id="PF01613">
    <property type="entry name" value="Flavin_Reduct"/>
    <property type="match status" value="1"/>
</dbReference>
<reference evidence="3 4" key="1">
    <citation type="submission" date="2023-08" db="EMBL/GenBank/DDBJ databases">
        <title>Nocardioides seae sp. nov., a bacterium isolated from a soil.</title>
        <authorList>
            <person name="Wang X."/>
        </authorList>
    </citation>
    <scope>NUCLEOTIDE SEQUENCE [LARGE SCALE GENOMIC DNA]</scope>
    <source>
        <strain evidence="3 4">YZH12</strain>
    </source>
</reference>
<dbReference type="EMBL" id="JAVYII010000001">
    <property type="protein sequence ID" value="MDT9592197.1"/>
    <property type="molecule type" value="Genomic_DNA"/>
</dbReference>
<dbReference type="RefSeq" id="WP_315731450.1">
    <property type="nucleotide sequence ID" value="NZ_JAVYII010000001.1"/>
</dbReference>
<dbReference type="PANTHER" id="PTHR30466">
    <property type="entry name" value="FLAVIN REDUCTASE"/>
    <property type="match status" value="1"/>
</dbReference>
<proteinExistence type="predicted"/>
<accession>A0ABU3PTM5</accession>
<feature type="domain" description="Flavin reductase like" evidence="2">
    <location>
        <begin position="45"/>
        <end position="191"/>
    </location>
</feature>
<keyword evidence="4" id="KW-1185">Reference proteome</keyword>
<evidence type="ECO:0000313" key="3">
    <source>
        <dbReference type="EMBL" id="MDT9592197.1"/>
    </source>
</evidence>
<keyword evidence="1" id="KW-0560">Oxidoreductase</keyword>
<name>A0ABU3PTM5_9ACTN</name>
<dbReference type="PANTHER" id="PTHR30466:SF1">
    <property type="entry name" value="FMN REDUCTASE (NADH) RUTF"/>
    <property type="match status" value="1"/>
</dbReference>